<organism evidence="2 3">
    <name type="scientific">Dissostichus mawsoni</name>
    <name type="common">Antarctic cod</name>
    <dbReference type="NCBI Taxonomy" id="36200"/>
    <lineage>
        <taxon>Eukaryota</taxon>
        <taxon>Metazoa</taxon>
        <taxon>Chordata</taxon>
        <taxon>Craniata</taxon>
        <taxon>Vertebrata</taxon>
        <taxon>Euteleostomi</taxon>
        <taxon>Actinopterygii</taxon>
        <taxon>Neopterygii</taxon>
        <taxon>Teleostei</taxon>
        <taxon>Neoteleostei</taxon>
        <taxon>Acanthomorphata</taxon>
        <taxon>Eupercaria</taxon>
        <taxon>Perciformes</taxon>
        <taxon>Notothenioidei</taxon>
        <taxon>Nototheniidae</taxon>
        <taxon>Dissostichus</taxon>
    </lineage>
</organism>
<dbReference type="AlphaFoldDB" id="A0A7J5XTS7"/>
<sequence>MSTSRNSTSNLKKHLDRCHANTKLVERSAGSEKRKHTEDQVLPDRKTFAKELDKEYAIMEKELRKTIDAQDYVSTTADIWSANNKSFLGVTVHWIDADTLKRKKAAIACRRFRGRHTYDAIATELEDIFSQYGLTNDKVTACVTDNGSNFVKAFKEHQQRQVESDEEEDEVDGDGEADFTDLHSVLAAAKDDNAQDGLCVLPPHHRCAAHTLNLIANNEVDKWLSSNVESRAVYRSATAKCSALWTKASRSTVASEFLEEVSGRKLIVPTLHWTSYSSHGKILAMKTGLSAMTTGLPEVIVGAIKTRFAAIIDSKEALLAAVSLPKFKLRWVKDEARRDHIKVLLMSECRSLTTQEPAALMPDVPQPAAFASSEEDFFAFDLQPVTTADAPMSVETESAPVSKNKKNRTRCNAPTPSSAPVERLFSLGNLVLTPKRNRLGDGRFQRLLLMRFNRHFSQGGSGIGQPPTIEQ</sequence>
<evidence type="ECO:0000313" key="2">
    <source>
        <dbReference type="EMBL" id="KAF3840281.1"/>
    </source>
</evidence>
<dbReference type="OrthoDB" id="8912104at2759"/>
<accession>A0A7J5XTS7</accession>
<evidence type="ECO:0008006" key="4">
    <source>
        <dbReference type="Google" id="ProtNLM"/>
    </source>
</evidence>
<dbReference type="InterPro" id="IPR012337">
    <property type="entry name" value="RNaseH-like_sf"/>
</dbReference>
<dbReference type="PANTHER" id="PTHR47501:SF5">
    <property type="entry name" value="HAT C-TERMINAL DIMERISATION DOMAIN-CONTAINING PROTEIN"/>
    <property type="match status" value="1"/>
</dbReference>
<feature type="region of interest" description="Disordered" evidence="1">
    <location>
        <begin position="396"/>
        <end position="418"/>
    </location>
</feature>
<evidence type="ECO:0000256" key="1">
    <source>
        <dbReference type="SAM" id="MobiDB-lite"/>
    </source>
</evidence>
<keyword evidence="3" id="KW-1185">Reference proteome</keyword>
<reference evidence="2 3" key="1">
    <citation type="submission" date="2020-03" db="EMBL/GenBank/DDBJ databases">
        <title>Dissostichus mawsoni Genome sequencing and assembly.</title>
        <authorList>
            <person name="Park H."/>
        </authorList>
    </citation>
    <scope>NUCLEOTIDE SEQUENCE [LARGE SCALE GENOMIC DNA]</scope>
    <source>
        <strain evidence="2">DM0001</strain>
        <tissue evidence="2">Muscle</tissue>
    </source>
</reference>
<gene>
    <name evidence="2" type="ORF">F7725_018998</name>
</gene>
<protein>
    <recommendedName>
        <fullName evidence="4">Transposase</fullName>
    </recommendedName>
</protein>
<dbReference type="EMBL" id="JAAKFY010000021">
    <property type="protein sequence ID" value="KAF3840281.1"/>
    <property type="molecule type" value="Genomic_DNA"/>
</dbReference>
<dbReference type="PANTHER" id="PTHR47501">
    <property type="entry name" value="TRANSPOSASE-RELATED"/>
    <property type="match status" value="1"/>
</dbReference>
<dbReference type="Proteomes" id="UP000518266">
    <property type="component" value="Unassembled WGS sequence"/>
</dbReference>
<evidence type="ECO:0000313" key="3">
    <source>
        <dbReference type="Proteomes" id="UP000518266"/>
    </source>
</evidence>
<dbReference type="SUPFAM" id="SSF53098">
    <property type="entry name" value="Ribonuclease H-like"/>
    <property type="match status" value="1"/>
</dbReference>
<proteinExistence type="predicted"/>
<comment type="caution">
    <text evidence="2">The sequence shown here is derived from an EMBL/GenBank/DDBJ whole genome shotgun (WGS) entry which is preliminary data.</text>
</comment>
<name>A0A7J5XTS7_DISMA</name>